<comment type="caution">
    <text evidence="2">The sequence shown here is derived from an EMBL/GenBank/DDBJ whole genome shotgun (WGS) entry which is preliminary data.</text>
</comment>
<feature type="chain" id="PRO_5038516010" description="Secreted protein" evidence="1">
    <location>
        <begin position="21"/>
        <end position="170"/>
    </location>
</feature>
<sequence>MPRHPFISWWLLVLSDPSTSAVLACSQPSPSSWLPSPLSLLVVDGPWLDLLLTASVDDLNPQPFYCSNLLCYATLMSSQLMASTTPQAQAPHIKTALAQLTGPPFDGPLNPLVALHQPSIMASCGPPHMQTCNVFSCPRGRSQETPLHPPCSLAHTITSLTGSRPSAVAS</sequence>
<accession>A0A9D4ZLY2</accession>
<evidence type="ECO:0000256" key="1">
    <source>
        <dbReference type="SAM" id="SignalP"/>
    </source>
</evidence>
<dbReference type="EMBL" id="JABFUD020000005">
    <property type="protein sequence ID" value="KAI5080334.1"/>
    <property type="molecule type" value="Genomic_DNA"/>
</dbReference>
<organism evidence="2 3">
    <name type="scientific">Adiantum capillus-veneris</name>
    <name type="common">Maidenhair fern</name>
    <dbReference type="NCBI Taxonomy" id="13818"/>
    <lineage>
        <taxon>Eukaryota</taxon>
        <taxon>Viridiplantae</taxon>
        <taxon>Streptophyta</taxon>
        <taxon>Embryophyta</taxon>
        <taxon>Tracheophyta</taxon>
        <taxon>Polypodiopsida</taxon>
        <taxon>Polypodiidae</taxon>
        <taxon>Polypodiales</taxon>
        <taxon>Pteridineae</taxon>
        <taxon>Pteridaceae</taxon>
        <taxon>Vittarioideae</taxon>
        <taxon>Adiantum</taxon>
    </lineage>
</organism>
<evidence type="ECO:0000313" key="3">
    <source>
        <dbReference type="Proteomes" id="UP000886520"/>
    </source>
</evidence>
<dbReference type="Proteomes" id="UP000886520">
    <property type="component" value="Chromosome 5"/>
</dbReference>
<reference evidence="2 3" key="1">
    <citation type="submission" date="2021-01" db="EMBL/GenBank/DDBJ databases">
        <title>Adiantum capillus-veneris genome.</title>
        <authorList>
            <person name="Fang Y."/>
            <person name="Liao Q."/>
        </authorList>
    </citation>
    <scope>NUCLEOTIDE SEQUENCE [LARGE SCALE GENOMIC DNA]</scope>
    <source>
        <strain evidence="2">H3</strain>
        <tissue evidence="2">Leaf</tissue>
    </source>
</reference>
<keyword evidence="1" id="KW-0732">Signal</keyword>
<gene>
    <name evidence="2" type="ORF">GOP47_0005813</name>
</gene>
<name>A0A9D4ZLY2_ADICA</name>
<dbReference type="AlphaFoldDB" id="A0A9D4ZLY2"/>
<evidence type="ECO:0008006" key="4">
    <source>
        <dbReference type="Google" id="ProtNLM"/>
    </source>
</evidence>
<evidence type="ECO:0000313" key="2">
    <source>
        <dbReference type="EMBL" id="KAI5080334.1"/>
    </source>
</evidence>
<feature type="signal peptide" evidence="1">
    <location>
        <begin position="1"/>
        <end position="20"/>
    </location>
</feature>
<keyword evidence="3" id="KW-1185">Reference proteome</keyword>
<protein>
    <recommendedName>
        <fullName evidence="4">Secreted protein</fullName>
    </recommendedName>
</protein>
<proteinExistence type="predicted"/>